<dbReference type="InterPro" id="IPR050723">
    <property type="entry name" value="CFA/CMAS"/>
</dbReference>
<evidence type="ECO:0000256" key="3">
    <source>
        <dbReference type="ARBA" id="ARBA00022679"/>
    </source>
</evidence>
<dbReference type="AlphaFoldDB" id="A0A3B1CE25"/>
<name>A0A3B1CE25_9ZZZZ</name>
<dbReference type="PANTHER" id="PTHR43667">
    <property type="entry name" value="CYCLOPROPANE-FATTY-ACYL-PHOSPHOLIPID SYNTHASE"/>
    <property type="match status" value="1"/>
</dbReference>
<dbReference type="SUPFAM" id="SSF53335">
    <property type="entry name" value="S-adenosyl-L-methionine-dependent methyltransferases"/>
    <property type="match status" value="1"/>
</dbReference>
<dbReference type="InterPro" id="IPR029063">
    <property type="entry name" value="SAM-dependent_MTases_sf"/>
</dbReference>
<dbReference type="EMBL" id="UOGE01000079">
    <property type="protein sequence ID" value="VAX22983.1"/>
    <property type="molecule type" value="Genomic_DNA"/>
</dbReference>
<keyword evidence="3 6" id="KW-0808">Transferase</keyword>
<dbReference type="EC" id="2.1.1.79" evidence="6"/>
<gene>
    <name evidence="6" type="ORF">MNBD_NITROSPINAE02-1949</name>
</gene>
<dbReference type="PIRSF" id="PIRSF003085">
    <property type="entry name" value="CMAS"/>
    <property type="match status" value="1"/>
</dbReference>
<dbReference type="Gene3D" id="3.40.50.150">
    <property type="entry name" value="Vaccinia Virus protein VP39"/>
    <property type="match status" value="1"/>
</dbReference>
<dbReference type="Pfam" id="PF02353">
    <property type="entry name" value="CMAS"/>
    <property type="match status" value="1"/>
</dbReference>
<evidence type="ECO:0000313" key="6">
    <source>
        <dbReference type="EMBL" id="VAX22983.1"/>
    </source>
</evidence>
<dbReference type="GO" id="GO:0008610">
    <property type="term" value="P:lipid biosynthetic process"/>
    <property type="evidence" value="ECO:0007669"/>
    <property type="project" value="InterPro"/>
</dbReference>
<proteinExistence type="inferred from homology"/>
<dbReference type="InterPro" id="IPR003333">
    <property type="entry name" value="CMAS"/>
</dbReference>
<dbReference type="PANTHER" id="PTHR43667:SF1">
    <property type="entry name" value="CYCLOPROPANE-FATTY-ACYL-PHOSPHOLIPID SYNTHASE"/>
    <property type="match status" value="1"/>
</dbReference>
<reference evidence="6" key="1">
    <citation type="submission" date="2018-06" db="EMBL/GenBank/DDBJ databases">
        <authorList>
            <person name="Zhirakovskaya E."/>
        </authorList>
    </citation>
    <scope>NUCLEOTIDE SEQUENCE</scope>
</reference>
<keyword evidence="2 6" id="KW-0489">Methyltransferase</keyword>
<protein>
    <submittedName>
        <fullName evidence="6">Cyclopropane-fatty-acyl-phospholipid synthase</fullName>
        <ecNumber evidence="6">2.1.1.79</ecNumber>
    </submittedName>
</protein>
<evidence type="ECO:0000256" key="5">
    <source>
        <dbReference type="ARBA" id="ARBA00023098"/>
    </source>
</evidence>
<dbReference type="GO" id="GO:0032259">
    <property type="term" value="P:methylation"/>
    <property type="evidence" value="ECO:0007669"/>
    <property type="project" value="UniProtKB-KW"/>
</dbReference>
<dbReference type="CDD" id="cd02440">
    <property type="entry name" value="AdoMet_MTases"/>
    <property type="match status" value="1"/>
</dbReference>
<evidence type="ECO:0000256" key="1">
    <source>
        <dbReference type="ARBA" id="ARBA00010815"/>
    </source>
</evidence>
<sequence>MLRTAECGKAEDRSVNGFFTPSQPGSVLLNARRLLEELLCDYSGPVSVRLWNGEIVVGSGGAPCMLTFNQPGPLRELVIRRDWYTLAESFILGLVDVDGDFEAVVSLVATLQKSGFSRRSRLRMMWRAARLPYYDFRDGLGSVANDGKSRANCLESIAHHYDLSNEFYKLWLDPEMTYSCAYFKEESQSLAKAQSDKIDHILRKLRLKPGQTLLDIGCGWGGLAIQAAREYGALAYGITLSERQFSHAVERVQKEGLQDKVKIELKDYRDLPHDQRFDRIVSVGMFEHVGIASFPEYFGFVKRALGPEGLFLNHGITNYSGWNPDPAQRFLNKYVFPDGELTKLSVVINAMEEADFEIFDVENLRCHYTMTLRRWVRSLEENREKVTNLVGDMTYRIWRLYMGASACGFDNGEDMVFQILGGHRGGARSTPLRRDDIYAGMTR</sequence>
<evidence type="ECO:0000256" key="2">
    <source>
        <dbReference type="ARBA" id="ARBA00022603"/>
    </source>
</evidence>
<keyword evidence="4" id="KW-0949">S-adenosyl-L-methionine</keyword>
<organism evidence="6">
    <name type="scientific">hydrothermal vent metagenome</name>
    <dbReference type="NCBI Taxonomy" id="652676"/>
    <lineage>
        <taxon>unclassified sequences</taxon>
        <taxon>metagenomes</taxon>
        <taxon>ecological metagenomes</taxon>
    </lineage>
</organism>
<keyword evidence="5" id="KW-0443">Lipid metabolism</keyword>
<accession>A0A3B1CE25</accession>
<dbReference type="GO" id="GO:0008825">
    <property type="term" value="F:cyclopropane-fatty-acyl-phospholipid synthase activity"/>
    <property type="evidence" value="ECO:0007669"/>
    <property type="project" value="UniProtKB-EC"/>
</dbReference>
<evidence type="ECO:0000256" key="4">
    <source>
        <dbReference type="ARBA" id="ARBA00022691"/>
    </source>
</evidence>
<comment type="similarity">
    <text evidence="1">Belongs to the CFA/CMAS family.</text>
</comment>